<dbReference type="EMBL" id="JBHSZQ010000004">
    <property type="protein sequence ID" value="MFC7125430.1"/>
    <property type="molecule type" value="Genomic_DNA"/>
</dbReference>
<protein>
    <recommendedName>
        <fullName evidence="3">STAS/SEC14 domain-containing protein</fullName>
    </recommendedName>
</protein>
<reference evidence="1 2" key="1">
    <citation type="journal article" date="2014" name="Int. J. Syst. Evol. Microbiol.">
        <title>Complete genome sequence of Corynebacterium casei LMG S-19264T (=DSM 44701T), isolated from a smear-ripened cheese.</title>
        <authorList>
            <consortium name="US DOE Joint Genome Institute (JGI-PGF)"/>
            <person name="Walter F."/>
            <person name="Albersmeier A."/>
            <person name="Kalinowski J."/>
            <person name="Ruckert C."/>
        </authorList>
    </citation>
    <scope>NUCLEOTIDE SEQUENCE [LARGE SCALE GENOMIC DNA]</scope>
    <source>
        <strain evidence="1 2">CGMCC 4.7215</strain>
    </source>
</reference>
<evidence type="ECO:0000313" key="2">
    <source>
        <dbReference type="Proteomes" id="UP001596414"/>
    </source>
</evidence>
<name>A0ABD5X2Q4_9EURY</name>
<sequence>MTSIHDLNHLEYEKYGSVGVWTTADFAAHFESEIEQGQAHYRQEAGKDSMKATVVVIENAESLGSSIRDSLDHINEEWSKLADDVNIERLAYVADGMMATTVEMNTEADVETDSFESVDEAVEWCQQA</sequence>
<evidence type="ECO:0000313" key="1">
    <source>
        <dbReference type="EMBL" id="MFC7125430.1"/>
    </source>
</evidence>
<comment type="caution">
    <text evidence="1">The sequence shown here is derived from an EMBL/GenBank/DDBJ whole genome shotgun (WGS) entry which is preliminary data.</text>
</comment>
<dbReference type="Proteomes" id="UP001596414">
    <property type="component" value="Unassembled WGS sequence"/>
</dbReference>
<organism evidence="1 2">
    <name type="scientific">Halovenus rubra</name>
    <dbReference type="NCBI Taxonomy" id="869890"/>
    <lineage>
        <taxon>Archaea</taxon>
        <taxon>Methanobacteriati</taxon>
        <taxon>Methanobacteriota</taxon>
        <taxon>Stenosarchaea group</taxon>
        <taxon>Halobacteria</taxon>
        <taxon>Halobacteriales</taxon>
        <taxon>Haloarculaceae</taxon>
        <taxon>Halovenus</taxon>
    </lineage>
</organism>
<accession>A0ABD5X2Q4</accession>
<dbReference type="AlphaFoldDB" id="A0ABD5X2Q4"/>
<gene>
    <name evidence="1" type="ORF">ACFQJ7_05170</name>
</gene>
<dbReference type="RefSeq" id="WP_267636424.1">
    <property type="nucleotide sequence ID" value="NZ_JAODIY010000004.1"/>
</dbReference>
<evidence type="ECO:0008006" key="3">
    <source>
        <dbReference type="Google" id="ProtNLM"/>
    </source>
</evidence>
<proteinExistence type="predicted"/>